<feature type="compositionally biased region" description="Low complexity" evidence="1">
    <location>
        <begin position="141"/>
        <end position="156"/>
    </location>
</feature>
<accession>A0A7S2UD31</accession>
<organism evidence="2">
    <name type="scientific">Attheya septentrionalis</name>
    <dbReference type="NCBI Taxonomy" id="420275"/>
    <lineage>
        <taxon>Eukaryota</taxon>
        <taxon>Sar</taxon>
        <taxon>Stramenopiles</taxon>
        <taxon>Ochrophyta</taxon>
        <taxon>Bacillariophyta</taxon>
        <taxon>Coscinodiscophyceae</taxon>
        <taxon>Chaetocerotophycidae</taxon>
        <taxon>Chaetocerotales</taxon>
        <taxon>Attheyaceae</taxon>
        <taxon>Attheya</taxon>
    </lineage>
</organism>
<gene>
    <name evidence="2" type="ORF">ASEP1449_LOCUS7916</name>
</gene>
<name>A0A7S2UD31_9STRA</name>
<feature type="region of interest" description="Disordered" evidence="1">
    <location>
        <begin position="204"/>
        <end position="228"/>
    </location>
</feature>
<feature type="region of interest" description="Disordered" evidence="1">
    <location>
        <begin position="123"/>
        <end position="157"/>
    </location>
</feature>
<sequence length="273" mass="29244">MFKTNEKMSGHIITYDGNPHEFTDKGFDGKDPHAFHIVGGAFLNSGKSDLAPAPDESKLQKLFRAEGADAVTNILKSSDPTKPNDERKAVLEKSAEQRFSELTPFFSDDGATPWGEVVSDALTEQTTTPADPKKKKKGQKKASSTAPSSSGTAMGSNAPGLALLNMIQKGSATSTQTSADVADKECSALDTLFMTDAEITAKSQKEKLTSQHNSVATESQAVRSKQTDSLSTVDHHKFVQQWLDGLPKAPATDRFGDFRFDVDAIMAAMAAAV</sequence>
<dbReference type="EMBL" id="HBHQ01011899">
    <property type="protein sequence ID" value="CAD9816084.1"/>
    <property type="molecule type" value="Transcribed_RNA"/>
</dbReference>
<proteinExistence type="predicted"/>
<evidence type="ECO:0000313" key="2">
    <source>
        <dbReference type="EMBL" id="CAD9816084.1"/>
    </source>
</evidence>
<protein>
    <submittedName>
        <fullName evidence="2">Uncharacterized protein</fullName>
    </submittedName>
</protein>
<feature type="compositionally biased region" description="Polar residues" evidence="1">
    <location>
        <begin position="210"/>
        <end position="228"/>
    </location>
</feature>
<evidence type="ECO:0000256" key="1">
    <source>
        <dbReference type="SAM" id="MobiDB-lite"/>
    </source>
</evidence>
<dbReference type="AlphaFoldDB" id="A0A7S2UD31"/>
<reference evidence="2" key="1">
    <citation type="submission" date="2021-01" db="EMBL/GenBank/DDBJ databases">
        <authorList>
            <person name="Corre E."/>
            <person name="Pelletier E."/>
            <person name="Niang G."/>
            <person name="Scheremetjew M."/>
            <person name="Finn R."/>
            <person name="Kale V."/>
            <person name="Holt S."/>
            <person name="Cochrane G."/>
            <person name="Meng A."/>
            <person name="Brown T."/>
            <person name="Cohen L."/>
        </authorList>
    </citation>
    <scope>NUCLEOTIDE SEQUENCE</scope>
    <source>
        <strain evidence="2">CCMP2084</strain>
    </source>
</reference>